<keyword evidence="1" id="KW-0472">Membrane</keyword>
<accession>A0ABU7AY33</accession>
<dbReference type="EMBL" id="JAHUTI010032783">
    <property type="protein sequence ID" value="MED6243156.1"/>
    <property type="molecule type" value="Genomic_DNA"/>
</dbReference>
<gene>
    <name evidence="2" type="ORF">ATANTOWER_015824</name>
</gene>
<keyword evidence="3" id="KW-1185">Reference proteome</keyword>
<evidence type="ECO:0000313" key="3">
    <source>
        <dbReference type="Proteomes" id="UP001345963"/>
    </source>
</evidence>
<evidence type="ECO:0000256" key="1">
    <source>
        <dbReference type="SAM" id="Phobius"/>
    </source>
</evidence>
<name>A0ABU7AY33_9TELE</name>
<comment type="caution">
    <text evidence="2">The sequence shown here is derived from an EMBL/GenBank/DDBJ whole genome shotgun (WGS) entry which is preliminary data.</text>
</comment>
<sequence>MTLVSSNSQIVYMCLLSNNCMNNTSVVEIYLPVWLVISKGVIIQLFGFLLLFRLSVLIALPFQHIFINESPLKEGCQRYIVGQESLALGELLAFHTLPSRPRLTPHHFL</sequence>
<keyword evidence="1" id="KW-0812">Transmembrane</keyword>
<keyword evidence="1" id="KW-1133">Transmembrane helix</keyword>
<protein>
    <submittedName>
        <fullName evidence="2">Uncharacterized protein</fullName>
    </submittedName>
</protein>
<feature type="transmembrane region" description="Helical" evidence="1">
    <location>
        <begin position="29"/>
        <end position="52"/>
    </location>
</feature>
<organism evidence="2 3">
    <name type="scientific">Ataeniobius toweri</name>
    <dbReference type="NCBI Taxonomy" id="208326"/>
    <lineage>
        <taxon>Eukaryota</taxon>
        <taxon>Metazoa</taxon>
        <taxon>Chordata</taxon>
        <taxon>Craniata</taxon>
        <taxon>Vertebrata</taxon>
        <taxon>Euteleostomi</taxon>
        <taxon>Actinopterygii</taxon>
        <taxon>Neopterygii</taxon>
        <taxon>Teleostei</taxon>
        <taxon>Neoteleostei</taxon>
        <taxon>Acanthomorphata</taxon>
        <taxon>Ovalentaria</taxon>
        <taxon>Atherinomorphae</taxon>
        <taxon>Cyprinodontiformes</taxon>
        <taxon>Goodeidae</taxon>
        <taxon>Ataeniobius</taxon>
    </lineage>
</organism>
<evidence type="ECO:0000313" key="2">
    <source>
        <dbReference type="EMBL" id="MED6243156.1"/>
    </source>
</evidence>
<dbReference type="Proteomes" id="UP001345963">
    <property type="component" value="Unassembled WGS sequence"/>
</dbReference>
<reference evidence="2 3" key="1">
    <citation type="submission" date="2021-07" db="EMBL/GenBank/DDBJ databases">
        <authorList>
            <person name="Palmer J.M."/>
        </authorList>
    </citation>
    <scope>NUCLEOTIDE SEQUENCE [LARGE SCALE GENOMIC DNA]</scope>
    <source>
        <strain evidence="2 3">AT_MEX2019</strain>
        <tissue evidence="2">Muscle</tissue>
    </source>
</reference>
<proteinExistence type="predicted"/>